<feature type="coiled-coil region" evidence="1">
    <location>
        <begin position="183"/>
        <end position="241"/>
    </location>
</feature>
<keyword evidence="1" id="KW-0175">Coiled coil</keyword>
<dbReference type="SUPFAM" id="SSF52540">
    <property type="entry name" value="P-loop containing nucleoside triphosphate hydrolases"/>
    <property type="match status" value="1"/>
</dbReference>
<dbReference type="Gene3D" id="3.40.50.300">
    <property type="entry name" value="P-loop containing nucleotide triphosphate hydrolases"/>
    <property type="match status" value="2"/>
</dbReference>
<dbReference type="Proteomes" id="UP000199433">
    <property type="component" value="Unassembled WGS sequence"/>
</dbReference>
<evidence type="ECO:0000256" key="1">
    <source>
        <dbReference type="SAM" id="Coils"/>
    </source>
</evidence>
<dbReference type="InterPro" id="IPR038734">
    <property type="entry name" value="YhaN_AAA"/>
</dbReference>
<feature type="domain" description="YhaN AAA" evidence="2">
    <location>
        <begin position="1"/>
        <end position="206"/>
    </location>
</feature>
<name>A0A1G8WB99_9LACT</name>
<evidence type="ECO:0000313" key="3">
    <source>
        <dbReference type="EMBL" id="SDJ75539.1"/>
    </source>
</evidence>
<evidence type="ECO:0000259" key="2">
    <source>
        <dbReference type="Pfam" id="PF13514"/>
    </source>
</evidence>
<reference evidence="4" key="1">
    <citation type="submission" date="2016-10" db="EMBL/GenBank/DDBJ databases">
        <authorList>
            <person name="Varghese N."/>
            <person name="Submissions S."/>
        </authorList>
    </citation>
    <scope>NUCLEOTIDE SEQUENCE [LARGE SCALE GENOMIC DNA]</scope>
    <source>
        <strain evidence="4">DSM 19181</strain>
    </source>
</reference>
<dbReference type="Pfam" id="PF13514">
    <property type="entry name" value="AAA_27"/>
    <property type="match status" value="1"/>
</dbReference>
<dbReference type="AlphaFoldDB" id="A0A1G8WB99"/>
<proteinExistence type="predicted"/>
<dbReference type="EMBL" id="FNFK01000003">
    <property type="protein sequence ID" value="SDJ75539.1"/>
    <property type="molecule type" value="Genomic_DNA"/>
</dbReference>
<accession>A0A1G8WB99</accession>
<feature type="coiled-coil region" evidence="1">
    <location>
        <begin position="379"/>
        <end position="417"/>
    </location>
</feature>
<protein>
    <submittedName>
        <fullName evidence="3">Uncharacterized protein YhaN</fullName>
    </submittedName>
</protein>
<dbReference type="STRING" id="426701.SAMN04488098_100392"/>
<evidence type="ECO:0000313" key="4">
    <source>
        <dbReference type="Proteomes" id="UP000199433"/>
    </source>
</evidence>
<gene>
    <name evidence="3" type="ORF">SAMN04488098_100392</name>
</gene>
<feature type="coiled-coil region" evidence="1">
    <location>
        <begin position="271"/>
        <end position="301"/>
    </location>
</feature>
<dbReference type="InterPro" id="IPR027417">
    <property type="entry name" value="P-loop_NTPase"/>
</dbReference>
<feature type="coiled-coil region" evidence="1">
    <location>
        <begin position="717"/>
        <end position="744"/>
    </location>
</feature>
<sequence length="928" mass="108851">MRIKKLVIYGYGKWIDAEFDLSSSIQVIQGQNEAGKSTLMSFIHSILFGFPTRHSSALRYEPKESSRYGGKVILDDDRFGEVTIERVNGKVTGDVMVTLEDGTEGDERLLDTILHKKNRSFYEQIYSFDLKGVEETKDMNREQFNRFFLSVGSFGNEQFLKQADQYKQKASQLFKPTGRKPKVNELYRSLKKQKEQLSKAKEKNETYIIRVKDKETVDAEMDQLEKELKQKREERDLLNHHLKHIETIEELNRLKREIDQYPDQSLPEDGLIQLNHINRQLEEMREQTKELHEKQNALQDKYRPSKELLVYQENEEAVDQLTGKWDQLELKADSIRELKQQITLLEQQTFEFKLREGLSLQDDLPEDLTSDSRGQVQLIDQSINRLDQEEKESNETIERLKLKIEHNEEQIDSIEETLWPLSTFKAVEAEEKQKRTLDTPKVSERKPVILITSSLLLLAFLALVLQNWSPLLGVFLLAGVWTIMVRRKGEAVNYREPDYDRSEYYYQKKLRQQWKDTLASIDSLQQQIGEEKDSQNRIWQEKEKYSASFSEWKSVHRYPEHNSLTAVMSSMEKMSEIRKVERQQRELSDRLSEQITELDKELRQNAFTRTIYEDEQDPLNVFSEARKKLRQIEQDKRLQQAYIKETEKIQNAVLYFVQQEKEQNKMKHELYDQASAKNEEAFIRAYHTLQEKNEKIRRYEHLSSTIDVSEQSLTLSGEDVKNKLMELAEAAEKLEIAYKEKARRSIELAYEIKDLEEGGTYSELLQKYENEKSVYQDAADQWSTYKIASSLIERTLNNAKANQLPQTIALAEKYFSSLTSGDYPSILMDSDEFFVIDRSGKKWAAEELSRGTIEPLYAAIRLAFVVSFKDTVSFPVIIDDSFVNVDEERKSKLYDLLNEVCQSVQVIYFTFDSTITDYVPESHVLKLN</sequence>
<keyword evidence="4" id="KW-1185">Reference proteome</keyword>
<dbReference type="PANTHER" id="PTHR41259">
    <property type="entry name" value="DOUBLE-STRAND BREAK REPAIR RAD50 ATPASE, PUTATIVE-RELATED"/>
    <property type="match status" value="1"/>
</dbReference>
<dbReference type="PANTHER" id="PTHR41259:SF1">
    <property type="entry name" value="DOUBLE-STRAND BREAK REPAIR RAD50 ATPASE, PUTATIVE-RELATED"/>
    <property type="match status" value="1"/>
</dbReference>
<organism evidence="3 4">
    <name type="scientific">Alkalibacterium thalassium</name>
    <dbReference type="NCBI Taxonomy" id="426701"/>
    <lineage>
        <taxon>Bacteria</taxon>
        <taxon>Bacillati</taxon>
        <taxon>Bacillota</taxon>
        <taxon>Bacilli</taxon>
        <taxon>Lactobacillales</taxon>
        <taxon>Carnobacteriaceae</taxon>
        <taxon>Alkalibacterium</taxon>
    </lineage>
</organism>
<dbReference type="RefSeq" id="WP_176759575.1">
    <property type="nucleotide sequence ID" value="NZ_FNFK01000003.1"/>
</dbReference>